<dbReference type="InterPro" id="IPR050792">
    <property type="entry name" value="ADP-ribosylglycohydrolase"/>
</dbReference>
<evidence type="ECO:0000256" key="1">
    <source>
        <dbReference type="ARBA" id="ARBA00010702"/>
    </source>
</evidence>
<dbReference type="Gene3D" id="1.10.4080.10">
    <property type="entry name" value="ADP-ribosylation/Crystallin J1"/>
    <property type="match status" value="1"/>
</dbReference>
<dbReference type="InterPro" id="IPR005502">
    <property type="entry name" value="Ribosyl_crysJ1"/>
</dbReference>
<dbReference type="EMBL" id="WSTA01000056">
    <property type="protein sequence ID" value="MWB99333.1"/>
    <property type="molecule type" value="Genomic_DNA"/>
</dbReference>
<dbReference type="GO" id="GO:0046872">
    <property type="term" value="F:metal ion binding"/>
    <property type="evidence" value="ECO:0007669"/>
    <property type="project" value="UniProtKB-KW"/>
</dbReference>
<reference evidence="4 5" key="1">
    <citation type="submission" date="2019-12" db="EMBL/GenBank/DDBJ databases">
        <authorList>
            <person name="Kim Y.S."/>
        </authorList>
    </citation>
    <scope>NUCLEOTIDE SEQUENCE [LARGE SCALE GENOMIC DNA]</scope>
    <source>
        <strain evidence="4 5">MMS17-SY077</strain>
    </source>
</reference>
<dbReference type="Proteomes" id="UP000438182">
    <property type="component" value="Unassembled WGS sequence"/>
</dbReference>
<dbReference type="PANTHER" id="PTHR16222:SF24">
    <property type="entry name" value="ADP-RIBOSYLHYDROLASE ARH3"/>
    <property type="match status" value="1"/>
</dbReference>
<keyword evidence="3" id="KW-0479">Metal-binding</keyword>
<feature type="binding site" evidence="3">
    <location>
        <position position="267"/>
    </location>
    <ligand>
        <name>Mg(2+)</name>
        <dbReference type="ChEBI" id="CHEBI:18420"/>
        <label>1</label>
    </ligand>
</feature>
<dbReference type="PANTHER" id="PTHR16222">
    <property type="entry name" value="ADP-RIBOSYLGLYCOHYDROLASE"/>
    <property type="match status" value="1"/>
</dbReference>
<evidence type="ECO:0000256" key="2">
    <source>
        <dbReference type="ARBA" id="ARBA00022801"/>
    </source>
</evidence>
<feature type="binding site" evidence="3">
    <location>
        <position position="56"/>
    </location>
    <ligand>
        <name>Mg(2+)</name>
        <dbReference type="ChEBI" id="CHEBI:18420"/>
        <label>1</label>
    </ligand>
</feature>
<keyword evidence="3" id="KW-0460">Magnesium</keyword>
<comment type="cofactor">
    <cofactor evidence="3">
        <name>Mg(2+)</name>
        <dbReference type="ChEBI" id="CHEBI:18420"/>
    </cofactor>
    <text evidence="3">Binds 2 magnesium ions per subunit.</text>
</comment>
<feature type="binding site" evidence="3">
    <location>
        <position position="57"/>
    </location>
    <ligand>
        <name>Mg(2+)</name>
        <dbReference type="ChEBI" id="CHEBI:18420"/>
        <label>1</label>
    </ligand>
</feature>
<comment type="similarity">
    <text evidence="1">Belongs to the ADP-ribosylglycohydrolase family.</text>
</comment>
<feature type="binding site" evidence="3">
    <location>
        <position position="55"/>
    </location>
    <ligand>
        <name>Mg(2+)</name>
        <dbReference type="ChEBI" id="CHEBI:18420"/>
        <label>1</label>
    </ligand>
</feature>
<comment type="caution">
    <text evidence="4">The sequence shown here is derived from an EMBL/GenBank/DDBJ whole genome shotgun (WGS) entry which is preliminary data.</text>
</comment>
<accession>A0A6I4NYE5</accession>
<dbReference type="GO" id="GO:0016787">
    <property type="term" value="F:hydrolase activity"/>
    <property type="evidence" value="ECO:0007669"/>
    <property type="project" value="UniProtKB-KW"/>
</dbReference>
<feature type="binding site" evidence="3">
    <location>
        <position position="269"/>
    </location>
    <ligand>
        <name>Mg(2+)</name>
        <dbReference type="ChEBI" id="CHEBI:18420"/>
        <label>1</label>
    </ligand>
</feature>
<dbReference type="Pfam" id="PF03747">
    <property type="entry name" value="ADP_ribosyl_GH"/>
    <property type="match status" value="1"/>
</dbReference>
<name>A0A6I4NYE5_9MICO</name>
<gene>
    <name evidence="4" type="ORF">GB864_12340</name>
</gene>
<evidence type="ECO:0000313" key="5">
    <source>
        <dbReference type="Proteomes" id="UP000438182"/>
    </source>
</evidence>
<proteinExistence type="inferred from homology"/>
<dbReference type="AlphaFoldDB" id="A0A6I4NYE5"/>
<sequence length="336" mass="34885">MTLLTSIRLDRCSGAVLGSAAGDALGAPYEFQPSVPDAMPITLHAGGPWELGEWTDDTSMAVPILRALARGERVEDAAVLGGIVAEWRGWAVDAKDVGIQTRQVLARTDPDASGVRLAGSAYAAASTVHRIAGRSAGNGSLMRTGPLALGYLDDADAPALATAARSVSELTHYEWDAGDACVIWSLAIRHAVLTGEFDVRGPVGALPTDRRALWHERLDAAEASGHPRDIPGDNGWVVAALQAAWCAIVHAQGFEDAVERAVRAGDDTDTVAAIAGALAGARWGAASVPFGWRRHLHGWPGLDASELQSLAEQAALGEDAVVAPVAPVEVLPGDAA</sequence>
<feature type="binding site" evidence="3">
    <location>
        <position position="270"/>
    </location>
    <ligand>
        <name>Mg(2+)</name>
        <dbReference type="ChEBI" id="CHEBI:18420"/>
        <label>1</label>
    </ligand>
</feature>
<protein>
    <submittedName>
        <fullName evidence="4">ADP-ribosylglycohydrolase family protein</fullName>
    </submittedName>
</protein>
<evidence type="ECO:0000313" key="4">
    <source>
        <dbReference type="EMBL" id="MWB99333.1"/>
    </source>
</evidence>
<dbReference type="RefSeq" id="WP_160425491.1">
    <property type="nucleotide sequence ID" value="NZ_WSTA01000056.1"/>
</dbReference>
<organism evidence="4 5">
    <name type="scientific">Agromyces seonyuensis</name>
    <dbReference type="NCBI Taxonomy" id="2662446"/>
    <lineage>
        <taxon>Bacteria</taxon>
        <taxon>Bacillati</taxon>
        <taxon>Actinomycetota</taxon>
        <taxon>Actinomycetes</taxon>
        <taxon>Micrococcales</taxon>
        <taxon>Microbacteriaceae</taxon>
        <taxon>Agromyces</taxon>
    </lineage>
</organism>
<keyword evidence="2 4" id="KW-0378">Hydrolase</keyword>
<dbReference type="InterPro" id="IPR036705">
    <property type="entry name" value="Ribosyl_crysJ1_sf"/>
</dbReference>
<keyword evidence="5" id="KW-1185">Reference proteome</keyword>
<evidence type="ECO:0000256" key="3">
    <source>
        <dbReference type="PIRSR" id="PIRSR605502-1"/>
    </source>
</evidence>
<dbReference type="SUPFAM" id="SSF101478">
    <property type="entry name" value="ADP-ribosylglycohydrolase"/>
    <property type="match status" value="1"/>
</dbReference>